<gene>
    <name evidence="8 10" type="primary">recO</name>
    <name evidence="10" type="ORF">GH975_09165</name>
</gene>
<keyword evidence="4 8" id="KW-0227">DNA damage</keyword>
<evidence type="ECO:0000313" key="10">
    <source>
        <dbReference type="EMBL" id="QGG80729.1"/>
    </source>
</evidence>
<evidence type="ECO:0000259" key="9">
    <source>
        <dbReference type="Pfam" id="PF11967"/>
    </source>
</evidence>
<evidence type="ECO:0000256" key="6">
    <source>
        <dbReference type="ARBA" id="ARBA00023204"/>
    </source>
</evidence>
<dbReference type="OrthoDB" id="9804792at2"/>
<dbReference type="GO" id="GO:0006302">
    <property type="term" value="P:double-strand break repair"/>
    <property type="evidence" value="ECO:0007669"/>
    <property type="project" value="TreeGrafter"/>
</dbReference>
<dbReference type="GO" id="GO:0043590">
    <property type="term" value="C:bacterial nucleoid"/>
    <property type="evidence" value="ECO:0007669"/>
    <property type="project" value="TreeGrafter"/>
</dbReference>
<comment type="similarity">
    <text evidence="2 8">Belongs to the RecO family.</text>
</comment>
<keyword evidence="6 8" id="KW-0234">DNA repair</keyword>
<evidence type="ECO:0000256" key="3">
    <source>
        <dbReference type="ARBA" id="ARBA00021310"/>
    </source>
</evidence>
<evidence type="ECO:0000256" key="5">
    <source>
        <dbReference type="ARBA" id="ARBA00023172"/>
    </source>
</evidence>
<keyword evidence="11" id="KW-1185">Reference proteome</keyword>
<dbReference type="Pfam" id="PF11967">
    <property type="entry name" value="RecO_N"/>
    <property type="match status" value="1"/>
</dbReference>
<keyword evidence="5 8" id="KW-0233">DNA recombination</keyword>
<dbReference type="RefSeq" id="WP_153714233.1">
    <property type="nucleotide sequence ID" value="NZ_CP045871.1"/>
</dbReference>
<feature type="domain" description="DNA replication/recombination mediator RecO N-terminal" evidence="9">
    <location>
        <begin position="2"/>
        <end position="66"/>
    </location>
</feature>
<dbReference type="SUPFAM" id="SSF50249">
    <property type="entry name" value="Nucleic acid-binding proteins"/>
    <property type="match status" value="1"/>
</dbReference>
<dbReference type="GO" id="GO:0006310">
    <property type="term" value="P:DNA recombination"/>
    <property type="evidence" value="ECO:0007669"/>
    <property type="project" value="UniProtKB-UniRule"/>
</dbReference>
<dbReference type="InterPro" id="IPR022572">
    <property type="entry name" value="DNA_rep/recomb_RecO_N"/>
</dbReference>
<name>A0A5Q2Q815_9GAMM</name>
<evidence type="ECO:0000256" key="4">
    <source>
        <dbReference type="ARBA" id="ARBA00022763"/>
    </source>
</evidence>
<dbReference type="PANTHER" id="PTHR33991:SF1">
    <property type="entry name" value="DNA REPAIR PROTEIN RECO"/>
    <property type="match status" value="1"/>
</dbReference>
<sequence>MTPGWVLHRRPYRETGALVDVLTAEGRQRGVVRGQAKTAQLVAFMPLLIEWGPVRDLRAINRLEPLGPSITLTGNALLCGLYINELCVRLLPQDEACPGLMADYGRTLLALASGDPQPILRRFEASLLNQLGFDFSVAHTSDGAPVEDELRYWVHPESGPRLAPPGARDAPFGRDLKRVQQQAFEDPTTLNLAKRLNRARLNALLGDKPLQSRLLIQGVSQ</sequence>
<organism evidence="10 11">
    <name type="scientific">Litorivicinus lipolyticus</name>
    <dbReference type="NCBI Taxonomy" id="418701"/>
    <lineage>
        <taxon>Bacteria</taxon>
        <taxon>Pseudomonadati</taxon>
        <taxon>Pseudomonadota</taxon>
        <taxon>Gammaproteobacteria</taxon>
        <taxon>Oceanospirillales</taxon>
        <taxon>Litorivicinaceae</taxon>
        <taxon>Litorivicinus</taxon>
    </lineage>
</organism>
<dbReference type="EMBL" id="CP045871">
    <property type="protein sequence ID" value="QGG80729.1"/>
    <property type="molecule type" value="Genomic_DNA"/>
</dbReference>
<evidence type="ECO:0000256" key="8">
    <source>
        <dbReference type="HAMAP-Rule" id="MF_00201"/>
    </source>
</evidence>
<dbReference type="Gene3D" id="1.20.1440.120">
    <property type="entry name" value="Recombination protein O, C-terminal domain"/>
    <property type="match status" value="1"/>
</dbReference>
<dbReference type="HAMAP" id="MF_00201">
    <property type="entry name" value="RecO"/>
    <property type="match status" value="1"/>
</dbReference>
<dbReference type="AlphaFoldDB" id="A0A5Q2Q815"/>
<dbReference type="InterPro" id="IPR003717">
    <property type="entry name" value="RecO"/>
</dbReference>
<dbReference type="Proteomes" id="UP000388235">
    <property type="component" value="Chromosome"/>
</dbReference>
<evidence type="ECO:0000313" key="11">
    <source>
        <dbReference type="Proteomes" id="UP000388235"/>
    </source>
</evidence>
<protein>
    <recommendedName>
        <fullName evidence="3 8">DNA repair protein RecO</fullName>
    </recommendedName>
    <alternativeName>
        <fullName evidence="7 8">Recombination protein O</fullName>
    </alternativeName>
</protein>
<dbReference type="Gene3D" id="2.40.50.140">
    <property type="entry name" value="Nucleic acid-binding proteins"/>
    <property type="match status" value="1"/>
</dbReference>
<dbReference type="InterPro" id="IPR012340">
    <property type="entry name" value="NA-bd_OB-fold"/>
</dbReference>
<evidence type="ECO:0000256" key="2">
    <source>
        <dbReference type="ARBA" id="ARBA00007452"/>
    </source>
</evidence>
<dbReference type="KEGG" id="llp:GH975_09165"/>
<dbReference type="PANTHER" id="PTHR33991">
    <property type="entry name" value="DNA REPAIR PROTEIN RECO"/>
    <property type="match status" value="1"/>
</dbReference>
<dbReference type="InterPro" id="IPR042242">
    <property type="entry name" value="RecO_C"/>
</dbReference>
<comment type="function">
    <text evidence="1 8">Involved in DNA repair and RecF pathway recombination.</text>
</comment>
<accession>A0A5Q2Q815</accession>
<dbReference type="Pfam" id="PF02565">
    <property type="entry name" value="RecO_C"/>
    <property type="match status" value="1"/>
</dbReference>
<evidence type="ECO:0000256" key="7">
    <source>
        <dbReference type="ARBA" id="ARBA00033409"/>
    </source>
</evidence>
<reference evidence="10 11" key="1">
    <citation type="submission" date="2019-11" db="EMBL/GenBank/DDBJ databases">
        <authorList>
            <person name="Khan S.A."/>
            <person name="Jeon C.O."/>
            <person name="Chun B.H."/>
        </authorList>
    </citation>
    <scope>NUCLEOTIDE SEQUENCE [LARGE SCALE GENOMIC DNA]</scope>
    <source>
        <strain evidence="10 11">IMCC 1097</strain>
    </source>
</reference>
<evidence type="ECO:0000256" key="1">
    <source>
        <dbReference type="ARBA" id="ARBA00003065"/>
    </source>
</evidence>
<proteinExistence type="inferred from homology"/>
<dbReference type="NCBIfam" id="TIGR00613">
    <property type="entry name" value="reco"/>
    <property type="match status" value="1"/>
</dbReference>